<evidence type="ECO:0000313" key="5">
    <source>
        <dbReference type="Proteomes" id="UP001500897"/>
    </source>
</evidence>
<organism evidence="4 5">
    <name type="scientific">Kitasatospora saccharophila</name>
    <dbReference type="NCBI Taxonomy" id="407973"/>
    <lineage>
        <taxon>Bacteria</taxon>
        <taxon>Bacillati</taxon>
        <taxon>Actinomycetota</taxon>
        <taxon>Actinomycetes</taxon>
        <taxon>Kitasatosporales</taxon>
        <taxon>Streptomycetaceae</taxon>
        <taxon>Kitasatospora</taxon>
    </lineage>
</organism>
<dbReference type="PANTHER" id="PTHR24320:SF148">
    <property type="entry name" value="NAD(P)-BINDING ROSSMANN-FOLD SUPERFAMILY PROTEIN"/>
    <property type="match status" value="1"/>
</dbReference>
<dbReference type="PANTHER" id="PTHR24320">
    <property type="entry name" value="RETINOL DEHYDROGENASE"/>
    <property type="match status" value="1"/>
</dbReference>
<comment type="similarity">
    <text evidence="1">Belongs to the short-chain dehydrogenases/reductases (SDR) family.</text>
</comment>
<evidence type="ECO:0000256" key="2">
    <source>
        <dbReference type="ARBA" id="ARBA00023002"/>
    </source>
</evidence>
<dbReference type="NCBIfam" id="NF004845">
    <property type="entry name" value="PRK06196.1"/>
    <property type="match status" value="1"/>
</dbReference>
<evidence type="ECO:0000256" key="3">
    <source>
        <dbReference type="SAM" id="MobiDB-lite"/>
    </source>
</evidence>
<accession>A0ABP5HSU8</accession>
<dbReference type="Gene3D" id="3.40.50.720">
    <property type="entry name" value="NAD(P)-binding Rossmann-like Domain"/>
    <property type="match status" value="1"/>
</dbReference>
<gene>
    <name evidence="4" type="ORF">GCM10009759_06350</name>
</gene>
<evidence type="ECO:0000256" key="1">
    <source>
        <dbReference type="ARBA" id="ARBA00006484"/>
    </source>
</evidence>
<sequence length="343" mass="35512">MSNHATNDPATGSTANSLQQPLGSPFSAASTAREVLAGRDLSGTTAVVTGGYSGLGLATTLALTAAGARVLVPARRPDVARTALGAAGATDGAEVVPMDLADPGSVRSAAALIRERFDRLDLLMAVAGVMATPERRFGPGWEGQLAVNHFGHFALACELHPLLVAAAAATGGARVVVSSSAGHALTGIRWHDPHFRTGYDKWLAYGQAKTANALFAVHLDALGREDGVRAFALHPGRIITGLQREMTRREQVDRGWVNERGEVVGAGFKSPEQGAATGLWAAVSPLLDGRGGLYLEDCEVARTSAPDSPVDDGGVRDHAVDPEQAARLWEASLAATGAPPIGR</sequence>
<dbReference type="InterPro" id="IPR002347">
    <property type="entry name" value="SDR_fam"/>
</dbReference>
<reference evidence="5" key="1">
    <citation type="journal article" date="2019" name="Int. J. Syst. Evol. Microbiol.">
        <title>The Global Catalogue of Microorganisms (GCM) 10K type strain sequencing project: providing services to taxonomists for standard genome sequencing and annotation.</title>
        <authorList>
            <consortium name="The Broad Institute Genomics Platform"/>
            <consortium name="The Broad Institute Genome Sequencing Center for Infectious Disease"/>
            <person name="Wu L."/>
            <person name="Ma J."/>
        </authorList>
    </citation>
    <scope>NUCLEOTIDE SEQUENCE [LARGE SCALE GENOMIC DNA]</scope>
    <source>
        <strain evidence="5">JCM 14559</strain>
    </source>
</reference>
<comment type="caution">
    <text evidence="4">The sequence shown here is derived from an EMBL/GenBank/DDBJ whole genome shotgun (WGS) entry which is preliminary data.</text>
</comment>
<evidence type="ECO:0000313" key="4">
    <source>
        <dbReference type="EMBL" id="GAA2086005.1"/>
    </source>
</evidence>
<dbReference type="SUPFAM" id="SSF51735">
    <property type="entry name" value="NAD(P)-binding Rossmann-fold domains"/>
    <property type="match status" value="1"/>
</dbReference>
<keyword evidence="5" id="KW-1185">Reference proteome</keyword>
<dbReference type="InterPro" id="IPR036291">
    <property type="entry name" value="NAD(P)-bd_dom_sf"/>
</dbReference>
<dbReference type="PRINTS" id="PR00081">
    <property type="entry name" value="GDHRDH"/>
</dbReference>
<proteinExistence type="inferred from homology"/>
<dbReference type="EMBL" id="BAAANS010000003">
    <property type="protein sequence ID" value="GAA2086005.1"/>
    <property type="molecule type" value="Genomic_DNA"/>
</dbReference>
<dbReference type="Proteomes" id="UP001500897">
    <property type="component" value="Unassembled WGS sequence"/>
</dbReference>
<keyword evidence="2" id="KW-0560">Oxidoreductase</keyword>
<dbReference type="RefSeq" id="WP_344550146.1">
    <property type="nucleotide sequence ID" value="NZ_BAAANS010000003.1"/>
</dbReference>
<name>A0ABP5HSU8_9ACTN</name>
<dbReference type="Pfam" id="PF00106">
    <property type="entry name" value="adh_short"/>
    <property type="match status" value="1"/>
</dbReference>
<feature type="region of interest" description="Disordered" evidence="3">
    <location>
        <begin position="1"/>
        <end position="25"/>
    </location>
</feature>
<protein>
    <submittedName>
        <fullName evidence="4">SDR family NAD(P)-dependent oxidoreductase</fullName>
    </submittedName>
</protein>